<dbReference type="RefSeq" id="WP_345721705.1">
    <property type="nucleotide sequence ID" value="NZ_BAABRU010000006.1"/>
</dbReference>
<organism evidence="1 2">
    <name type="scientific">Herpetosiphon gulosus</name>
    <dbReference type="NCBI Taxonomy" id="1973496"/>
    <lineage>
        <taxon>Bacteria</taxon>
        <taxon>Bacillati</taxon>
        <taxon>Chloroflexota</taxon>
        <taxon>Chloroflexia</taxon>
        <taxon>Herpetosiphonales</taxon>
        <taxon>Herpetosiphonaceae</taxon>
        <taxon>Herpetosiphon</taxon>
    </lineage>
</organism>
<dbReference type="CDD" id="cd00009">
    <property type="entry name" value="AAA"/>
    <property type="match status" value="1"/>
</dbReference>
<evidence type="ECO:0000313" key="1">
    <source>
        <dbReference type="EMBL" id="GAA5528097.1"/>
    </source>
</evidence>
<dbReference type="InterPro" id="IPR016024">
    <property type="entry name" value="ARM-type_fold"/>
</dbReference>
<dbReference type="InterPro" id="IPR011989">
    <property type="entry name" value="ARM-like"/>
</dbReference>
<accession>A0ABP9WY34</accession>
<comment type="caution">
    <text evidence="1">The sequence shown here is derived from an EMBL/GenBank/DDBJ whole genome shotgun (WGS) entry which is preliminary data.</text>
</comment>
<evidence type="ECO:0008006" key="3">
    <source>
        <dbReference type="Google" id="ProtNLM"/>
    </source>
</evidence>
<dbReference type="Gene3D" id="1.25.10.10">
    <property type="entry name" value="Leucine-rich Repeat Variant"/>
    <property type="match status" value="1"/>
</dbReference>
<name>A0ABP9WY34_9CHLR</name>
<dbReference type="InterPro" id="IPR027417">
    <property type="entry name" value="P-loop_NTPase"/>
</dbReference>
<proteinExistence type="predicted"/>
<protein>
    <recommendedName>
        <fullName evidence="3">ATPase AAA-type core domain-containing protein</fullName>
    </recommendedName>
</protein>
<dbReference type="Gene3D" id="3.40.50.300">
    <property type="entry name" value="P-loop containing nucleotide triphosphate hydrolases"/>
    <property type="match status" value="1"/>
</dbReference>
<reference evidence="1 2" key="1">
    <citation type="submission" date="2024-02" db="EMBL/GenBank/DDBJ databases">
        <title>Herpetosiphon gulosus NBRC 112829.</title>
        <authorList>
            <person name="Ichikawa N."/>
            <person name="Katano-Makiyama Y."/>
            <person name="Hidaka K."/>
        </authorList>
    </citation>
    <scope>NUCLEOTIDE SEQUENCE [LARGE SCALE GENOMIC DNA]</scope>
    <source>
        <strain evidence="1 2">NBRC 112829</strain>
    </source>
</reference>
<dbReference type="SUPFAM" id="SSF52540">
    <property type="entry name" value="P-loop containing nucleoside triphosphate hydrolases"/>
    <property type="match status" value="1"/>
</dbReference>
<evidence type="ECO:0000313" key="2">
    <source>
        <dbReference type="Proteomes" id="UP001428290"/>
    </source>
</evidence>
<keyword evidence="2" id="KW-1185">Reference proteome</keyword>
<sequence>MSTDQVHHNTYNFINATISHSAIGDGAQTINQNQVSTLDLIEAIRQTSISLHAYPSTIADQYIERTEVQTITQWIIEAPVTQQLGMLLDQPGAGKTVVLQHVLKQLAQAGVLVLVIKADALRDIRSATDLAAYLNLPVTIETIANTLTEQRLVVMIDQIDALSLTLARDQGTLDVMLETIARLRQMPHVRIISACRTFDLNNHPRLAGIKVDQKFSLEPLNQAQITTLLTRLALGSSHFLPAHWELLKVPLHLSVYVKIMRDDQIQPPDQFRSLQDLYGELWNLHIQHAPPAIDASELATVIYLLVDRMQAAQQITVATSVLDLYPKALNYLLHTGLLHKTQTNVAFFHQTFFDYCYARRFVATNQSLAATILAGSQGLFERSQLVQVLAYLRGSNPITYLRELKALFEAKTLRAHLQQLLLQWFGNLSAPTSNELAIVRRWSNDLNQLGQFFNYASQNLDWFKVLDQAKLILGLIQSQNEQKIDVGLEFLYQFINQQTQTVIDYIQPYFGTNTEWDAKIAAGLTHIRDWNNEAALIMFCHLLEQEVISSHHLYNLASNPQFACRALKVYLDQRLDGLVQTATQPNEKLSTAHYELSTELEHYFFGEYAVSEILRQATTHNPRAVVEYILPSLLKITDLHEREIFTAESYPCSSISMYWYGEHGPNDAGTIALLIAQSLRTCAQVHKQLFEQIAAELVTHETLAAQRILVYAYMAEPEYYKDAIVDYLLADQRRLKIGEPLEDPNYESCMLYGSIVPFISAEQRQFLEARILELHPAWERRNGESYGITQLRFLKAVAPEYLSDQAYQRRQELERKFPEFRLQPPQGVHSVWVGSPIAPDQIERMGDSALFKAMQHYDQSTGWGGIREHHFGGGAVEFSRLIQDQAKINTDRFVNFLGKYGSRLEPIYLCAILTGLAESALAGDSIFSLIQQYATHVEGTARMDICRVLAKRSKEAVPIALIDLLKDWALNDPDPTTEPLSQPDTDQLQPEAHLQRGINSVRGTAIEAFCVCGMAQTAFLNEAIFEGLTAATNDPSIAVQASILYSINKVMHLNPERSIELLAHILNRHPTLFESGVTHQLLHRSYFRFFAQIRPLLEQLLAHQHDQSRGVGAKIVCLAALSNPAARDLAQRSLAGDVVLRQGAAQVYARNITHPAYFAVCLEQLLRLIDDPAAEVRKAASECFEQLDLEHLEPTRNLIEALLQAPTLVDGVASLIKYLKLIALEDVDLALEATKTIVMRLETDQPSDGFHHSRMQTELISIPLNIYLHADNPTIKAQAMDLFEQFITSQPGNAQQILADWDRR</sequence>
<dbReference type="Proteomes" id="UP001428290">
    <property type="component" value="Unassembled WGS sequence"/>
</dbReference>
<dbReference type="SUPFAM" id="SSF48371">
    <property type="entry name" value="ARM repeat"/>
    <property type="match status" value="1"/>
</dbReference>
<dbReference type="EMBL" id="BAABRU010000006">
    <property type="protein sequence ID" value="GAA5528097.1"/>
    <property type="molecule type" value="Genomic_DNA"/>
</dbReference>
<gene>
    <name evidence="1" type="ORF">Hgul01_01893</name>
</gene>